<keyword evidence="2" id="KW-1185">Reference proteome</keyword>
<gene>
    <name evidence="1" type="ORF">SAMN02745180_01320</name>
</gene>
<evidence type="ECO:0000313" key="1">
    <source>
        <dbReference type="EMBL" id="SHH88958.1"/>
    </source>
</evidence>
<dbReference type="Proteomes" id="UP000184389">
    <property type="component" value="Unassembled WGS sequence"/>
</dbReference>
<accession>A0A1M5WN91</accession>
<dbReference type="AlphaFoldDB" id="A0A1M5WN91"/>
<sequence>MILVLVIIVISFLILYRIYSSKDNNQVLKNEKYTKLFNNALTSDGAHSEGFFSELSDLFLKEPEYFIEQLSTLNDEDRKSISFHVAYIMCINEPELNNEFKDVLYGVKHREKDLKFNVILDDLIKEYEKIKNDIENQNND</sequence>
<proteinExistence type="predicted"/>
<organism evidence="1 2">
    <name type="scientific">Sporanaerobacter acetigenes DSM 13106</name>
    <dbReference type="NCBI Taxonomy" id="1123281"/>
    <lineage>
        <taxon>Bacteria</taxon>
        <taxon>Bacillati</taxon>
        <taxon>Bacillota</taxon>
        <taxon>Tissierellia</taxon>
        <taxon>Tissierellales</taxon>
        <taxon>Sporanaerobacteraceae</taxon>
        <taxon>Sporanaerobacter</taxon>
    </lineage>
</organism>
<protein>
    <submittedName>
        <fullName evidence="1">Uncharacterized protein</fullName>
    </submittedName>
</protein>
<name>A0A1M5WN91_9FIRM</name>
<reference evidence="1 2" key="1">
    <citation type="submission" date="2016-11" db="EMBL/GenBank/DDBJ databases">
        <authorList>
            <person name="Jaros S."/>
            <person name="Januszkiewicz K."/>
            <person name="Wedrychowicz H."/>
        </authorList>
    </citation>
    <scope>NUCLEOTIDE SEQUENCE [LARGE SCALE GENOMIC DNA]</scope>
    <source>
        <strain evidence="1 2">DSM 13106</strain>
    </source>
</reference>
<dbReference type="EMBL" id="FQXR01000005">
    <property type="protein sequence ID" value="SHH88958.1"/>
    <property type="molecule type" value="Genomic_DNA"/>
</dbReference>
<evidence type="ECO:0000313" key="2">
    <source>
        <dbReference type="Proteomes" id="UP000184389"/>
    </source>
</evidence>
<dbReference type="STRING" id="1123281.SAMN02745180_01320"/>